<evidence type="ECO:0000313" key="2">
    <source>
        <dbReference type="Proteomes" id="UP000007431"/>
    </source>
</evidence>
<keyword evidence="2" id="KW-1185">Reference proteome</keyword>
<dbReference type="HOGENOM" id="CLU_1714356_0_0_1"/>
<dbReference type="AlphaFoldDB" id="D8PWB1"/>
<reference evidence="1 2" key="1">
    <citation type="journal article" date="2010" name="Nat. Biotechnol.">
        <title>Genome sequence of the model mushroom Schizophyllum commune.</title>
        <authorList>
            <person name="Ohm R.A."/>
            <person name="de Jong J.F."/>
            <person name="Lugones L.G."/>
            <person name="Aerts A."/>
            <person name="Kothe E."/>
            <person name="Stajich J.E."/>
            <person name="de Vries R.P."/>
            <person name="Record E."/>
            <person name="Levasseur A."/>
            <person name="Baker S.E."/>
            <person name="Bartholomew K.A."/>
            <person name="Coutinho P.M."/>
            <person name="Erdmann S."/>
            <person name="Fowler T.J."/>
            <person name="Gathman A.C."/>
            <person name="Lombard V."/>
            <person name="Henrissat B."/>
            <person name="Knabe N."/>
            <person name="Kuees U."/>
            <person name="Lilly W.W."/>
            <person name="Lindquist E."/>
            <person name="Lucas S."/>
            <person name="Magnuson J.K."/>
            <person name="Piumi F."/>
            <person name="Raudaskoski M."/>
            <person name="Salamov A."/>
            <person name="Schmutz J."/>
            <person name="Schwarze F.W.M.R."/>
            <person name="vanKuyk P.A."/>
            <person name="Horton J.S."/>
            <person name="Grigoriev I.V."/>
            <person name="Woesten H.A.B."/>
        </authorList>
    </citation>
    <scope>NUCLEOTIDE SEQUENCE [LARGE SCALE GENOMIC DNA]</scope>
    <source>
        <strain evidence="2">H4-8 / FGSC 9210</strain>
    </source>
</reference>
<sequence>MFPRRGGHAWGASRPRSPIWAGPGACGWLPGRGNRAVLTSRKITIDDTISWIIGTGEWGEAEEAYLNEVLHRWKTRKEMNLRTATQWAKHAGVWVHAYKQRRPEEAKRERVPSGSECEEWCKKLEEAFGVSLEFRKIADLVKPLKAKNLRQFR</sequence>
<evidence type="ECO:0000313" key="1">
    <source>
        <dbReference type="EMBL" id="EFJ01006.1"/>
    </source>
</evidence>
<dbReference type="EMBL" id="GL377303">
    <property type="protein sequence ID" value="EFJ01006.1"/>
    <property type="molecule type" value="Genomic_DNA"/>
</dbReference>
<dbReference type="VEuPathDB" id="FungiDB:SCHCODRAFT_01086444"/>
<accession>D8PWB1</accession>
<proteinExistence type="predicted"/>
<gene>
    <name evidence="1" type="ORF">SCHCODRAFT_232477</name>
</gene>
<name>D8PWB1_SCHCM</name>
<protein>
    <submittedName>
        <fullName evidence="1">Uncharacterized protein</fullName>
    </submittedName>
</protein>
<dbReference type="InParanoid" id="D8PWB1"/>
<dbReference type="Proteomes" id="UP000007431">
    <property type="component" value="Unassembled WGS sequence"/>
</dbReference>
<organism evidence="2">
    <name type="scientific">Schizophyllum commune (strain H4-8 / FGSC 9210)</name>
    <name type="common">Split gill fungus</name>
    <dbReference type="NCBI Taxonomy" id="578458"/>
    <lineage>
        <taxon>Eukaryota</taxon>
        <taxon>Fungi</taxon>
        <taxon>Dikarya</taxon>
        <taxon>Basidiomycota</taxon>
        <taxon>Agaricomycotina</taxon>
        <taxon>Agaricomycetes</taxon>
        <taxon>Agaricomycetidae</taxon>
        <taxon>Agaricales</taxon>
        <taxon>Schizophyllaceae</taxon>
        <taxon>Schizophyllum</taxon>
    </lineage>
</organism>